<dbReference type="PANTHER" id="PTHR43096">
    <property type="entry name" value="DNAJ HOMOLOG 1, MITOCHONDRIAL-RELATED"/>
    <property type="match status" value="1"/>
</dbReference>
<feature type="compositionally biased region" description="Basic residues" evidence="4">
    <location>
        <begin position="122"/>
        <end position="131"/>
    </location>
</feature>
<dbReference type="GO" id="GO:0042026">
    <property type="term" value="P:protein refolding"/>
    <property type="evidence" value="ECO:0007669"/>
    <property type="project" value="TreeGrafter"/>
</dbReference>
<dbReference type="InterPro" id="IPR002939">
    <property type="entry name" value="DnaJ_C"/>
</dbReference>
<dbReference type="InterPro" id="IPR008971">
    <property type="entry name" value="HSP40/DnaJ_pept-bd"/>
</dbReference>
<evidence type="ECO:0000256" key="1">
    <source>
        <dbReference type="ARBA" id="ARBA00022490"/>
    </source>
</evidence>
<dbReference type="Pfam" id="PF01556">
    <property type="entry name" value="DnaJ_C"/>
    <property type="match status" value="1"/>
</dbReference>
<feature type="region of interest" description="Disordered" evidence="4">
    <location>
        <begin position="71"/>
        <end position="96"/>
    </location>
</feature>
<feature type="region of interest" description="Disordered" evidence="4">
    <location>
        <begin position="116"/>
        <end position="135"/>
    </location>
</feature>
<evidence type="ECO:0000256" key="3">
    <source>
        <dbReference type="ARBA" id="ARBA00023186"/>
    </source>
</evidence>
<keyword evidence="3" id="KW-0143">Chaperone</keyword>
<dbReference type="CDD" id="cd10747">
    <property type="entry name" value="DnaJ_C"/>
    <property type="match status" value="1"/>
</dbReference>
<dbReference type="Pfam" id="PF00226">
    <property type="entry name" value="DnaJ"/>
    <property type="match status" value="1"/>
</dbReference>
<dbReference type="GO" id="GO:0003677">
    <property type="term" value="F:DNA binding"/>
    <property type="evidence" value="ECO:0007669"/>
    <property type="project" value="UniProtKB-KW"/>
</dbReference>
<keyword evidence="7" id="KW-1185">Reference proteome</keyword>
<dbReference type="PANTHER" id="PTHR43096:SF52">
    <property type="entry name" value="DNAJ HOMOLOG 1, MITOCHONDRIAL-RELATED"/>
    <property type="match status" value="1"/>
</dbReference>
<dbReference type="RefSeq" id="WP_175054657.1">
    <property type="nucleotide sequence ID" value="NZ_CADIKC010000018.1"/>
</dbReference>
<dbReference type="SMART" id="SM00271">
    <property type="entry name" value="DnaJ"/>
    <property type="match status" value="1"/>
</dbReference>
<protein>
    <submittedName>
        <fullName evidence="6">Curved DNA-binding protein</fullName>
    </submittedName>
</protein>
<dbReference type="Gene3D" id="2.60.260.20">
    <property type="entry name" value="Urease metallochaperone UreE, N-terminal domain"/>
    <property type="match status" value="2"/>
</dbReference>
<evidence type="ECO:0000256" key="2">
    <source>
        <dbReference type="ARBA" id="ARBA00023125"/>
    </source>
</evidence>
<evidence type="ECO:0000313" key="7">
    <source>
        <dbReference type="Proteomes" id="UP000494255"/>
    </source>
</evidence>
<evidence type="ECO:0000259" key="5">
    <source>
        <dbReference type="PROSITE" id="PS50076"/>
    </source>
</evidence>
<keyword evidence="2 6" id="KW-0238">DNA-binding</keyword>
<gene>
    <name evidence="6" type="primary">cbpA</name>
    <name evidence="6" type="ORF">LMG24238_07269</name>
</gene>
<dbReference type="CDD" id="cd06257">
    <property type="entry name" value="DnaJ"/>
    <property type="match status" value="1"/>
</dbReference>
<evidence type="ECO:0000313" key="6">
    <source>
        <dbReference type="EMBL" id="CAB3744435.1"/>
    </source>
</evidence>
<name>A0A6J5CTL6_9BURK</name>
<dbReference type="Gene3D" id="1.10.287.110">
    <property type="entry name" value="DnaJ domain"/>
    <property type="match status" value="1"/>
</dbReference>
<dbReference type="SUPFAM" id="SSF46565">
    <property type="entry name" value="Chaperone J-domain"/>
    <property type="match status" value="1"/>
</dbReference>
<dbReference type="AlphaFoldDB" id="A0A6J5CTL6"/>
<dbReference type="InterPro" id="IPR001623">
    <property type="entry name" value="DnaJ_domain"/>
</dbReference>
<dbReference type="PROSITE" id="PS50076">
    <property type="entry name" value="DNAJ_2"/>
    <property type="match status" value="1"/>
</dbReference>
<dbReference type="GO" id="GO:0051082">
    <property type="term" value="F:unfolded protein binding"/>
    <property type="evidence" value="ECO:0007669"/>
    <property type="project" value="InterPro"/>
</dbReference>
<sequence>MKYKDYYEVLGLPRSATQDDIKRTYRKLARKYHPDLSKLDDAEPRFKEVGEAYGVLKDTEKRAAYDRMGDQWRNGQDFEPPPQWDEGFEFSGGEDRGAEDARFSEFFEALFRGEHAGGGRASTRRGRHAAGGRHDRANAQDMEDAYGGVPHSASGQDHHAKVVIDLEDTYRGAQRTISLEMPVLDASGRAVLKSRTLDVSIPKGVHSGQHLRLAGQGGRGFGEGRAGDLYLEIALRQHGLFSVDGRDVTIVVPVAPWEAALGARITVPTPDGAVEIAIPKDSSGGRRLRLKGKGIPASGPTGTPGDLYAQLNLVLPPADSEQARAAYETLRQACDFNPRAHFSGDAS</sequence>
<feature type="domain" description="J" evidence="5">
    <location>
        <begin position="5"/>
        <end position="69"/>
    </location>
</feature>
<dbReference type="GO" id="GO:0005737">
    <property type="term" value="C:cytoplasm"/>
    <property type="evidence" value="ECO:0007669"/>
    <property type="project" value="TreeGrafter"/>
</dbReference>
<dbReference type="InterPro" id="IPR036869">
    <property type="entry name" value="J_dom_sf"/>
</dbReference>
<dbReference type="Proteomes" id="UP000494255">
    <property type="component" value="Unassembled WGS sequence"/>
</dbReference>
<accession>A0A6J5CTL6</accession>
<proteinExistence type="predicted"/>
<dbReference type="SUPFAM" id="SSF49493">
    <property type="entry name" value="HSP40/DnaJ peptide-binding domain"/>
    <property type="match status" value="2"/>
</dbReference>
<dbReference type="EMBL" id="CADIKC010000018">
    <property type="protein sequence ID" value="CAB3744435.1"/>
    <property type="molecule type" value="Genomic_DNA"/>
</dbReference>
<reference evidence="6 7" key="1">
    <citation type="submission" date="2020-04" db="EMBL/GenBank/DDBJ databases">
        <authorList>
            <person name="De Canck E."/>
        </authorList>
    </citation>
    <scope>NUCLEOTIDE SEQUENCE [LARGE SCALE GENOMIC DNA]</scope>
    <source>
        <strain evidence="6 7">LMG 24238</strain>
    </source>
</reference>
<keyword evidence="1" id="KW-0963">Cytoplasm</keyword>
<evidence type="ECO:0000256" key="4">
    <source>
        <dbReference type="SAM" id="MobiDB-lite"/>
    </source>
</evidence>
<dbReference type="FunFam" id="2.60.260.20:FF:000013">
    <property type="entry name" value="DnaJ subfamily B member 11"/>
    <property type="match status" value="1"/>
</dbReference>
<dbReference type="PRINTS" id="PR00625">
    <property type="entry name" value="JDOMAIN"/>
</dbReference>
<organism evidence="6 7">
    <name type="scientific">Paraburkholderia sediminicola</name>
    <dbReference type="NCBI Taxonomy" id="458836"/>
    <lineage>
        <taxon>Bacteria</taxon>
        <taxon>Pseudomonadati</taxon>
        <taxon>Pseudomonadota</taxon>
        <taxon>Betaproteobacteria</taxon>
        <taxon>Burkholderiales</taxon>
        <taxon>Burkholderiaceae</taxon>
        <taxon>Paraburkholderia</taxon>
    </lineage>
</organism>
<dbReference type="GeneID" id="97045815"/>
<dbReference type="FunFam" id="2.60.260.20:FF:000008">
    <property type="entry name" value="Curved DNA-binding protein"/>
    <property type="match status" value="1"/>
</dbReference>